<keyword evidence="5 6" id="KW-0472">Membrane</keyword>
<keyword evidence="4 6" id="KW-1133">Transmembrane helix</keyword>
<evidence type="ECO:0000256" key="1">
    <source>
        <dbReference type="ARBA" id="ARBA00004651"/>
    </source>
</evidence>
<evidence type="ECO:0000313" key="9">
    <source>
        <dbReference type="Proteomes" id="UP000758168"/>
    </source>
</evidence>
<feature type="transmembrane region" description="Helical" evidence="6">
    <location>
        <begin position="543"/>
        <end position="565"/>
    </location>
</feature>
<dbReference type="InterPro" id="IPR032694">
    <property type="entry name" value="CopC/D"/>
</dbReference>
<feature type="transmembrane region" description="Helical" evidence="6">
    <location>
        <begin position="577"/>
        <end position="597"/>
    </location>
</feature>
<feature type="transmembrane region" description="Helical" evidence="6">
    <location>
        <begin position="397"/>
        <end position="417"/>
    </location>
</feature>
<dbReference type="EMBL" id="JAGIOB010000001">
    <property type="protein sequence ID" value="MBP2417981.1"/>
    <property type="molecule type" value="Genomic_DNA"/>
</dbReference>
<protein>
    <submittedName>
        <fullName evidence="8">Copper resistance protein D</fullName>
    </submittedName>
</protein>
<dbReference type="InterPro" id="IPR008457">
    <property type="entry name" value="Cu-R_CopD_dom"/>
</dbReference>
<feature type="transmembrane region" description="Helical" evidence="6">
    <location>
        <begin position="174"/>
        <end position="191"/>
    </location>
</feature>
<feature type="transmembrane region" description="Helical" evidence="6">
    <location>
        <begin position="507"/>
        <end position="531"/>
    </location>
</feature>
<feature type="transmembrane region" description="Helical" evidence="6">
    <location>
        <begin position="628"/>
        <end position="649"/>
    </location>
</feature>
<evidence type="ECO:0000256" key="6">
    <source>
        <dbReference type="SAM" id="Phobius"/>
    </source>
</evidence>
<feature type="transmembrane region" description="Helical" evidence="6">
    <location>
        <begin position="299"/>
        <end position="318"/>
    </location>
</feature>
<reference evidence="8 9" key="1">
    <citation type="submission" date="2021-03" db="EMBL/GenBank/DDBJ databases">
        <title>Sequencing the genomes of 1000 actinobacteria strains.</title>
        <authorList>
            <person name="Klenk H.-P."/>
        </authorList>
    </citation>
    <scope>NUCLEOTIDE SEQUENCE [LARGE SCALE GENOMIC DNA]</scope>
    <source>
        <strain evidence="8 9">DSM 12936</strain>
    </source>
</reference>
<feature type="transmembrane region" description="Helical" evidence="6">
    <location>
        <begin position="263"/>
        <end position="287"/>
    </location>
</feature>
<dbReference type="PANTHER" id="PTHR34820:SF4">
    <property type="entry name" value="INNER MEMBRANE PROTEIN YEBZ"/>
    <property type="match status" value="1"/>
</dbReference>
<evidence type="ECO:0000313" key="8">
    <source>
        <dbReference type="EMBL" id="MBP2417981.1"/>
    </source>
</evidence>
<keyword evidence="3 6" id="KW-0812">Transmembrane</keyword>
<keyword evidence="9" id="KW-1185">Reference proteome</keyword>
<feature type="transmembrane region" description="Helical" evidence="6">
    <location>
        <begin position="464"/>
        <end position="486"/>
    </location>
</feature>
<keyword evidence="2" id="KW-1003">Cell membrane</keyword>
<organism evidence="8 9">
    <name type="scientific">Microlunatus capsulatus</name>
    <dbReference type="NCBI Taxonomy" id="99117"/>
    <lineage>
        <taxon>Bacteria</taxon>
        <taxon>Bacillati</taxon>
        <taxon>Actinomycetota</taxon>
        <taxon>Actinomycetes</taxon>
        <taxon>Propionibacteriales</taxon>
        <taxon>Propionibacteriaceae</taxon>
        <taxon>Microlunatus</taxon>
    </lineage>
</organism>
<dbReference type="Pfam" id="PF09678">
    <property type="entry name" value="Caa3_CtaG"/>
    <property type="match status" value="1"/>
</dbReference>
<dbReference type="Proteomes" id="UP000758168">
    <property type="component" value="Unassembled WGS sequence"/>
</dbReference>
<proteinExistence type="predicted"/>
<evidence type="ECO:0000256" key="3">
    <source>
        <dbReference type="ARBA" id="ARBA00022692"/>
    </source>
</evidence>
<dbReference type="InterPro" id="IPR019108">
    <property type="entry name" value="Caa3_assmbl_CtaG-rel"/>
</dbReference>
<feature type="domain" description="Copper resistance protein D" evidence="7">
    <location>
        <begin position="262"/>
        <end position="356"/>
    </location>
</feature>
<feature type="transmembrane region" description="Helical" evidence="6">
    <location>
        <begin position="338"/>
        <end position="356"/>
    </location>
</feature>
<dbReference type="RefSeq" id="WP_210057121.1">
    <property type="nucleotide sequence ID" value="NZ_BAAAMH010000010.1"/>
</dbReference>
<dbReference type="Pfam" id="PF05425">
    <property type="entry name" value="CopD"/>
    <property type="match status" value="1"/>
</dbReference>
<evidence type="ECO:0000256" key="4">
    <source>
        <dbReference type="ARBA" id="ARBA00022989"/>
    </source>
</evidence>
<feature type="transmembrane region" description="Helical" evidence="6">
    <location>
        <begin position="231"/>
        <end position="251"/>
    </location>
</feature>
<feature type="transmembrane region" description="Helical" evidence="6">
    <location>
        <begin position="198"/>
        <end position="219"/>
    </location>
</feature>
<comment type="subcellular location">
    <subcellularLocation>
        <location evidence="1">Cell membrane</location>
        <topology evidence="1">Multi-pass membrane protein</topology>
    </subcellularLocation>
</comment>
<feature type="transmembrane region" description="Helical" evidence="6">
    <location>
        <begin position="429"/>
        <end position="452"/>
    </location>
</feature>
<name>A0ABS4ZAF5_9ACTN</name>
<accession>A0ABS4ZAF5</accession>
<gene>
    <name evidence="8" type="ORF">JOF54_002903</name>
</gene>
<comment type="caution">
    <text evidence="8">The sequence shown here is derived from an EMBL/GenBank/DDBJ whole genome shotgun (WGS) entry which is preliminary data.</text>
</comment>
<evidence type="ECO:0000256" key="2">
    <source>
        <dbReference type="ARBA" id="ARBA00022475"/>
    </source>
</evidence>
<sequence>MQTQTGAGDRSRARARTADAAASATGAEALLAPGPRRTLLAAGVVVVTVGLALGLLGATGELAAGIADFDPGATVRYGLPAVRAVHDLAAALTTGLLFTAAFFVAPEPGSRSDRLSGARRATAKAAVAAGLVWLATAVLVIALTAADVSGQPLGAPGSTAIAFSFVSQVDLGRSLLASALVVAVVVNLVLLATRVTTLVWAAALSLVALLPLALAGHSAGSADHMNSVDSLALHLLGVCLWVGGLAALVLTGRRLGGQLPVVAARYSTLALWCFVVVALSGVVNAVLRVGSFAQLGSTYGLLVVGKVVALVLLGVAGWQHRRVTLRRLGTDGTGFARLAAVELLVMGAAMGLAVALSRSAPPVPEIGEDSVAALLGYPLPPPVTVERYLTAFHPETLWLAVAALMLGLYAAGVVKMLRRGDRWPVLRTVAWVAGCLLLVFVTSGGPGVYGRVHFSTHMLQHMTLMVPVPLLLVFGAPITLAMRTLAGRRDGSFGPRELLLSLVHARVLAVLGQPLVAAALFTGSLVVFYYSRLFELAMFTHTGHVLMTAHFLLSGYLFVWSLVGIDPGPQRPAYPFRLLLLLVTLGFHAFFGISLMSSGTLLAPDWWHALGYTDDAALLADQQTGGGIAWGLGDIPSLLLGLALVVGWVRSDAHETRRKDRQADRDDDAELRAYNERLGAMSRHREQG</sequence>
<dbReference type="PANTHER" id="PTHR34820">
    <property type="entry name" value="INNER MEMBRANE PROTEIN YEBZ"/>
    <property type="match status" value="1"/>
</dbReference>
<evidence type="ECO:0000259" key="7">
    <source>
        <dbReference type="Pfam" id="PF05425"/>
    </source>
</evidence>
<feature type="transmembrane region" description="Helical" evidence="6">
    <location>
        <begin position="125"/>
        <end position="146"/>
    </location>
</feature>
<feature type="transmembrane region" description="Helical" evidence="6">
    <location>
        <begin position="39"/>
        <end position="64"/>
    </location>
</feature>
<evidence type="ECO:0000256" key="5">
    <source>
        <dbReference type="ARBA" id="ARBA00023136"/>
    </source>
</evidence>
<feature type="transmembrane region" description="Helical" evidence="6">
    <location>
        <begin position="84"/>
        <end position="105"/>
    </location>
</feature>